<evidence type="ECO:0000256" key="1">
    <source>
        <dbReference type="ARBA" id="ARBA00001771"/>
    </source>
</evidence>
<gene>
    <name evidence="12" type="ORF">EVOR1521_LOCUS22241</name>
</gene>
<keyword evidence="6" id="KW-0479">Metal-binding</keyword>
<dbReference type="PRINTS" id="PR01099">
    <property type="entry name" value="HYETHTZKNASE"/>
</dbReference>
<evidence type="ECO:0000313" key="13">
    <source>
        <dbReference type="Proteomes" id="UP001178507"/>
    </source>
</evidence>
<evidence type="ECO:0000256" key="9">
    <source>
        <dbReference type="ARBA" id="ARBA00022840"/>
    </source>
</evidence>
<dbReference type="GO" id="GO:0005524">
    <property type="term" value="F:ATP binding"/>
    <property type="evidence" value="ECO:0007669"/>
    <property type="project" value="UniProtKB-KW"/>
</dbReference>
<comment type="caution">
    <text evidence="12">The sequence shown here is derived from an EMBL/GenBank/DDBJ whole genome shotgun (WGS) entry which is preliminary data.</text>
</comment>
<keyword evidence="7" id="KW-0547">Nucleotide-binding</keyword>
<evidence type="ECO:0000256" key="7">
    <source>
        <dbReference type="ARBA" id="ARBA00022741"/>
    </source>
</evidence>
<sequence length="211" mass="21564">MDENGSVDRLLEIVRAVKAKGPLVQCLTNYVSMDFMANGLLALGAQPAMVHSPAELDEAISKVKAAGGAVSINIGTLDLSWIESFKSAVAACKKYNLPWVLDPVAAGFTALRTSTAVELLEMGGCGVLRGNASEILSLSGEDGAAKGVDSTKGSDGALKAAKSLAAKYGCVVGISGAVDYVVSPEGSIFSCAHGVPMLQKITASGCLATRQ</sequence>
<keyword evidence="5" id="KW-0808">Transferase</keyword>
<reference evidence="12" key="1">
    <citation type="submission" date="2023-08" db="EMBL/GenBank/DDBJ databases">
        <authorList>
            <person name="Chen Y."/>
            <person name="Shah S."/>
            <person name="Dougan E. K."/>
            <person name="Thang M."/>
            <person name="Chan C."/>
        </authorList>
    </citation>
    <scope>NUCLEOTIDE SEQUENCE</scope>
</reference>
<keyword evidence="11" id="KW-0784">Thiamine biosynthesis</keyword>
<dbReference type="AlphaFoldDB" id="A0AA36J3I3"/>
<evidence type="ECO:0000256" key="3">
    <source>
        <dbReference type="ARBA" id="ARBA00004868"/>
    </source>
</evidence>
<proteinExistence type="predicted"/>
<dbReference type="Pfam" id="PF02110">
    <property type="entry name" value="HK"/>
    <property type="match status" value="1"/>
</dbReference>
<evidence type="ECO:0000256" key="11">
    <source>
        <dbReference type="ARBA" id="ARBA00022977"/>
    </source>
</evidence>
<dbReference type="EMBL" id="CAUJNA010003300">
    <property type="protein sequence ID" value="CAJ1398444.1"/>
    <property type="molecule type" value="Genomic_DNA"/>
</dbReference>
<keyword evidence="9" id="KW-0067">ATP-binding</keyword>
<dbReference type="Gene3D" id="3.40.1190.20">
    <property type="match status" value="1"/>
</dbReference>
<dbReference type="GO" id="GO:0000287">
    <property type="term" value="F:magnesium ion binding"/>
    <property type="evidence" value="ECO:0007669"/>
    <property type="project" value="InterPro"/>
</dbReference>
<dbReference type="Proteomes" id="UP001178507">
    <property type="component" value="Unassembled WGS sequence"/>
</dbReference>
<evidence type="ECO:0000256" key="4">
    <source>
        <dbReference type="ARBA" id="ARBA00012129"/>
    </source>
</evidence>
<evidence type="ECO:0000256" key="5">
    <source>
        <dbReference type="ARBA" id="ARBA00022679"/>
    </source>
</evidence>
<evidence type="ECO:0000256" key="2">
    <source>
        <dbReference type="ARBA" id="ARBA00001946"/>
    </source>
</evidence>
<evidence type="ECO:0000256" key="8">
    <source>
        <dbReference type="ARBA" id="ARBA00022777"/>
    </source>
</evidence>
<comment type="pathway">
    <text evidence="3">Cofactor biosynthesis; thiamine diphosphate biosynthesis; 4-methyl-5-(2-phosphoethyl)-thiazole from 5-(2-hydroxyethyl)-4-methylthiazole: step 1/1.</text>
</comment>
<dbReference type="GO" id="GO:0004417">
    <property type="term" value="F:hydroxyethylthiazole kinase activity"/>
    <property type="evidence" value="ECO:0007669"/>
    <property type="project" value="UniProtKB-EC"/>
</dbReference>
<evidence type="ECO:0000313" key="12">
    <source>
        <dbReference type="EMBL" id="CAJ1398444.1"/>
    </source>
</evidence>
<comment type="catalytic activity">
    <reaction evidence="1">
        <text>5-(2-hydroxyethyl)-4-methylthiazole + ATP = 4-methyl-5-(2-phosphooxyethyl)-thiazole + ADP + H(+)</text>
        <dbReference type="Rhea" id="RHEA:24212"/>
        <dbReference type="ChEBI" id="CHEBI:15378"/>
        <dbReference type="ChEBI" id="CHEBI:17957"/>
        <dbReference type="ChEBI" id="CHEBI:30616"/>
        <dbReference type="ChEBI" id="CHEBI:58296"/>
        <dbReference type="ChEBI" id="CHEBI:456216"/>
        <dbReference type="EC" id="2.7.1.50"/>
    </reaction>
</comment>
<dbReference type="SUPFAM" id="SSF53613">
    <property type="entry name" value="Ribokinase-like"/>
    <property type="match status" value="1"/>
</dbReference>
<comment type="cofactor">
    <cofactor evidence="2">
        <name>Mg(2+)</name>
        <dbReference type="ChEBI" id="CHEBI:18420"/>
    </cofactor>
</comment>
<dbReference type="GO" id="GO:0009228">
    <property type="term" value="P:thiamine biosynthetic process"/>
    <property type="evidence" value="ECO:0007669"/>
    <property type="project" value="UniProtKB-KW"/>
</dbReference>
<accession>A0AA36J3I3</accession>
<dbReference type="EC" id="2.7.1.50" evidence="4"/>
<name>A0AA36J3I3_9DINO</name>
<evidence type="ECO:0000256" key="6">
    <source>
        <dbReference type="ARBA" id="ARBA00022723"/>
    </source>
</evidence>
<keyword evidence="10" id="KW-0460">Magnesium</keyword>
<protein>
    <recommendedName>
        <fullName evidence="4">hydroxyethylthiazole kinase</fullName>
        <ecNumber evidence="4">2.7.1.50</ecNumber>
    </recommendedName>
</protein>
<evidence type="ECO:0000256" key="10">
    <source>
        <dbReference type="ARBA" id="ARBA00022842"/>
    </source>
</evidence>
<keyword evidence="8" id="KW-0418">Kinase</keyword>
<dbReference type="CDD" id="cd01170">
    <property type="entry name" value="THZ_kinase"/>
    <property type="match status" value="1"/>
</dbReference>
<organism evidence="12 13">
    <name type="scientific">Effrenium voratum</name>
    <dbReference type="NCBI Taxonomy" id="2562239"/>
    <lineage>
        <taxon>Eukaryota</taxon>
        <taxon>Sar</taxon>
        <taxon>Alveolata</taxon>
        <taxon>Dinophyceae</taxon>
        <taxon>Suessiales</taxon>
        <taxon>Symbiodiniaceae</taxon>
        <taxon>Effrenium</taxon>
    </lineage>
</organism>
<keyword evidence="13" id="KW-1185">Reference proteome</keyword>
<dbReference type="InterPro" id="IPR029056">
    <property type="entry name" value="Ribokinase-like"/>
</dbReference>
<dbReference type="InterPro" id="IPR000417">
    <property type="entry name" value="Hyethyz_kinase"/>
</dbReference>